<evidence type="ECO:0000256" key="7">
    <source>
        <dbReference type="SAM" id="Phobius"/>
    </source>
</evidence>
<dbReference type="PROSITE" id="PS01250">
    <property type="entry name" value="CHH_MIH_GIH"/>
    <property type="match status" value="1"/>
</dbReference>
<feature type="transmembrane region" description="Helical" evidence="7">
    <location>
        <begin position="6"/>
        <end position="25"/>
    </location>
</feature>
<proteinExistence type="inferred from homology"/>
<evidence type="ECO:0000256" key="6">
    <source>
        <dbReference type="ARBA" id="ARBA00023157"/>
    </source>
</evidence>
<keyword evidence="4" id="KW-0964">Secreted</keyword>
<dbReference type="RefSeq" id="XP_022239064.1">
    <property type="nucleotide sequence ID" value="XM_022383356.1"/>
</dbReference>
<keyword evidence="6" id="KW-1015">Disulfide bond</keyword>
<evidence type="ECO:0000313" key="8">
    <source>
        <dbReference type="Proteomes" id="UP000694941"/>
    </source>
</evidence>
<dbReference type="Pfam" id="PF01147">
    <property type="entry name" value="Crust_neurohorm"/>
    <property type="match status" value="1"/>
</dbReference>
<dbReference type="InterPro" id="IPR018251">
    <property type="entry name" value="Crust_neurhormone_CS"/>
</dbReference>
<keyword evidence="7" id="KW-0472">Membrane</keyword>
<evidence type="ECO:0000256" key="4">
    <source>
        <dbReference type="ARBA" id="ARBA00022525"/>
    </source>
</evidence>
<evidence type="ECO:0000256" key="3">
    <source>
        <dbReference type="ARBA" id="ARBA00005447"/>
    </source>
</evidence>
<keyword evidence="7" id="KW-1133">Transmembrane helix</keyword>
<keyword evidence="7" id="KW-0812">Transmembrane</keyword>
<sequence length="109" mass="12702">MTLKQNYYLVAYATLAILMLLLATVTETKSIQKRSFAQLGCMGNFDKAIFARLVRTCEECYNVYRDPFIHQECRSNCFKNSMFNDCLKVLLMQSEKENMIKMVDVLYGK</sequence>
<evidence type="ECO:0000256" key="1">
    <source>
        <dbReference type="ARBA" id="ARBA00003845"/>
    </source>
</evidence>
<dbReference type="Proteomes" id="UP000694941">
    <property type="component" value="Unplaced"/>
</dbReference>
<dbReference type="InterPro" id="IPR035957">
    <property type="entry name" value="Crust_neurohorm_sf"/>
</dbReference>
<comment type="subcellular location">
    <subcellularLocation>
        <location evidence="2">Secreted</location>
    </subcellularLocation>
</comment>
<gene>
    <name evidence="9" type="primary">LOC111085320</name>
</gene>
<name>A0ABM1S609_LIMPO</name>
<evidence type="ECO:0000313" key="9">
    <source>
        <dbReference type="RefSeq" id="XP_022239064.1"/>
    </source>
</evidence>
<keyword evidence="5" id="KW-0372">Hormone</keyword>
<keyword evidence="8" id="KW-1185">Reference proteome</keyword>
<dbReference type="GeneID" id="111085320"/>
<dbReference type="Gene3D" id="1.10.2010.10">
    <property type="entry name" value="Crustacean CHH/MIH/GIH neurohormone"/>
    <property type="match status" value="1"/>
</dbReference>
<evidence type="ECO:0000256" key="2">
    <source>
        <dbReference type="ARBA" id="ARBA00004613"/>
    </source>
</evidence>
<dbReference type="SUPFAM" id="SSF81778">
    <property type="entry name" value="Crustacean CHH/MIH/GIH neurohormone"/>
    <property type="match status" value="1"/>
</dbReference>
<dbReference type="InterPro" id="IPR001166">
    <property type="entry name" value="Hyperglycemic"/>
</dbReference>
<organism evidence="8 9">
    <name type="scientific">Limulus polyphemus</name>
    <name type="common">Atlantic horseshoe crab</name>
    <dbReference type="NCBI Taxonomy" id="6850"/>
    <lineage>
        <taxon>Eukaryota</taxon>
        <taxon>Metazoa</taxon>
        <taxon>Ecdysozoa</taxon>
        <taxon>Arthropoda</taxon>
        <taxon>Chelicerata</taxon>
        <taxon>Merostomata</taxon>
        <taxon>Xiphosura</taxon>
        <taxon>Limulidae</taxon>
        <taxon>Limulus</taxon>
    </lineage>
</organism>
<comment type="function">
    <text evidence="1">May increase the toxicity of alpha-latrotoxin and/or other venom components. Is non-toxic to mice and to the cockroach Periplaneta americana.</text>
</comment>
<protein>
    <submittedName>
        <fullName evidence="9">Crustacean hyperglycemic hormone-like</fullName>
    </submittedName>
</protein>
<dbReference type="PANTHER" id="PTHR35981:SF2">
    <property type="entry name" value="ION TRANSPORT PEPTIDE, ISOFORM C"/>
    <property type="match status" value="1"/>
</dbReference>
<dbReference type="PRINTS" id="PR00550">
    <property type="entry name" value="HYPRGLYCEMIC"/>
</dbReference>
<accession>A0ABM1S609</accession>
<dbReference type="PANTHER" id="PTHR35981">
    <property type="entry name" value="ION TRANSPORT PEPTIDE, ISOFORM C"/>
    <property type="match status" value="1"/>
</dbReference>
<reference evidence="9" key="1">
    <citation type="submission" date="2025-08" db="UniProtKB">
        <authorList>
            <consortium name="RefSeq"/>
        </authorList>
    </citation>
    <scope>IDENTIFICATION</scope>
    <source>
        <tissue evidence="9">Muscle</tissue>
    </source>
</reference>
<dbReference type="InterPro" id="IPR031098">
    <property type="entry name" value="Crust_neurohorm"/>
</dbReference>
<evidence type="ECO:0000256" key="5">
    <source>
        <dbReference type="ARBA" id="ARBA00022702"/>
    </source>
</evidence>
<comment type="similarity">
    <text evidence="3">Belongs to the arthropod CHH/MIH/GIH/VIH hormone family.</text>
</comment>